<gene>
    <name evidence="2" type="ORF">GCM10009784_07350</name>
</gene>
<dbReference type="EMBL" id="BAAAON010000001">
    <property type="protein sequence ID" value="GAA2173363.1"/>
    <property type="molecule type" value="Genomic_DNA"/>
</dbReference>
<feature type="region of interest" description="Disordered" evidence="1">
    <location>
        <begin position="86"/>
        <end position="105"/>
    </location>
</feature>
<sequence>MPACNQQQVFTDGKGREEQVLVEDGGHLPAEGNGVGICQHSVDFHFPRNRELPAGKRACRRRLPRPIESDDAEYLPGADCHRHLTADRRTGVADNEALGLQDSPP</sequence>
<evidence type="ECO:0000313" key="3">
    <source>
        <dbReference type="Proteomes" id="UP001500974"/>
    </source>
</evidence>
<proteinExistence type="predicted"/>
<protein>
    <submittedName>
        <fullName evidence="2">Uncharacterized protein</fullName>
    </submittedName>
</protein>
<name>A0ABN3AQ80_9MICC</name>
<comment type="caution">
    <text evidence="2">The sequence shown here is derived from an EMBL/GenBank/DDBJ whole genome shotgun (WGS) entry which is preliminary data.</text>
</comment>
<evidence type="ECO:0000313" key="2">
    <source>
        <dbReference type="EMBL" id="GAA2173363.1"/>
    </source>
</evidence>
<accession>A0ABN3AQ80</accession>
<keyword evidence="3" id="KW-1185">Reference proteome</keyword>
<dbReference type="Proteomes" id="UP001500974">
    <property type="component" value="Unassembled WGS sequence"/>
</dbReference>
<reference evidence="2 3" key="1">
    <citation type="journal article" date="2019" name="Int. J. Syst. Evol. Microbiol.">
        <title>The Global Catalogue of Microorganisms (GCM) 10K type strain sequencing project: providing services to taxonomists for standard genome sequencing and annotation.</title>
        <authorList>
            <consortium name="The Broad Institute Genomics Platform"/>
            <consortium name="The Broad Institute Genome Sequencing Center for Infectious Disease"/>
            <person name="Wu L."/>
            <person name="Ma J."/>
        </authorList>
    </citation>
    <scope>NUCLEOTIDE SEQUENCE [LARGE SCALE GENOMIC DNA]</scope>
    <source>
        <strain evidence="2 3">JCM 14917</strain>
    </source>
</reference>
<organism evidence="2 3">
    <name type="scientific">Arthrobacter parietis</name>
    <dbReference type="NCBI Taxonomy" id="271434"/>
    <lineage>
        <taxon>Bacteria</taxon>
        <taxon>Bacillati</taxon>
        <taxon>Actinomycetota</taxon>
        <taxon>Actinomycetes</taxon>
        <taxon>Micrococcales</taxon>
        <taxon>Micrococcaceae</taxon>
        <taxon>Arthrobacter</taxon>
    </lineage>
</organism>
<evidence type="ECO:0000256" key="1">
    <source>
        <dbReference type="SAM" id="MobiDB-lite"/>
    </source>
</evidence>